<dbReference type="SUPFAM" id="SSF51905">
    <property type="entry name" value="FAD/NAD(P)-binding domain"/>
    <property type="match status" value="1"/>
</dbReference>
<dbReference type="Pfam" id="PF02852">
    <property type="entry name" value="Pyr_redox_dim"/>
    <property type="match status" value="1"/>
</dbReference>
<keyword evidence="6" id="KW-0676">Redox-active center</keyword>
<evidence type="ECO:0000313" key="8">
    <source>
        <dbReference type="EMBL" id="QTA85132.1"/>
    </source>
</evidence>
<evidence type="ECO:0000256" key="6">
    <source>
        <dbReference type="ARBA" id="ARBA00023284"/>
    </source>
</evidence>
<evidence type="ECO:0000256" key="3">
    <source>
        <dbReference type="ARBA" id="ARBA00022630"/>
    </source>
</evidence>
<sequence length="565" mass="61643">MPIKLLIIGGVAGGATAAARARRLDEHAEIIIFERGEHISFANCGLPYYIGGVIENRDDLLVTTLEAFRERYHIDIRIFSEVTAIDAKNKQVEVKKLTTGETYKESYDKIILSPGAEPLKPPLEGIELRNIFNLRNIPDSDQIKAYVDTRKPESAVVVGGGFIGLEMAENLVHRGVSTTIVEMLDQVMPPLDHEMAAIVQAHLKEKGVTCDLGNSVESFSEKGERIIVSTKKGNDIECDMVILSVGVRPENKLAKELGLEIGTRGGIKVDATMRTSDPNIYAVGDAVEVKDFVTGLPTMTALAGPANKQGRIAADNVLGRKSVFRGTLGTAVVKVFDMTVASTGASEKLLKNNNIPYLLSYTHSGSHASYYPGAEMMAIKLIFSPGSGEILGAQIVGMEGVDKRIDILATAIRGTMTVYDLEELELAYAPPYGSAKDPVNIAGFVASNMLKGDVENMNWDEVSDLEQTGYVLIDLRNKDELDESGSISTALHIPLHELRKKLPELEKDKNYIAFCAIGLRGYVAYRILTQNGFKSKNLSGGYKTYLGAREKIMKESSQTPLWLGE</sequence>
<gene>
    <name evidence="8" type="ORF">dnm_011370</name>
</gene>
<dbReference type="PROSITE" id="PS50206">
    <property type="entry name" value="RHODANESE_3"/>
    <property type="match status" value="1"/>
</dbReference>
<dbReference type="Pfam" id="PF00581">
    <property type="entry name" value="Rhodanese"/>
    <property type="match status" value="1"/>
</dbReference>
<dbReference type="PRINTS" id="PR00411">
    <property type="entry name" value="PNDRDTASEI"/>
</dbReference>
<dbReference type="EMBL" id="CP061800">
    <property type="protein sequence ID" value="QTA85132.1"/>
    <property type="molecule type" value="Genomic_DNA"/>
</dbReference>
<evidence type="ECO:0000256" key="2">
    <source>
        <dbReference type="ARBA" id="ARBA00009130"/>
    </source>
</evidence>
<dbReference type="GO" id="GO:0016491">
    <property type="term" value="F:oxidoreductase activity"/>
    <property type="evidence" value="ECO:0007669"/>
    <property type="project" value="UniProtKB-KW"/>
</dbReference>
<dbReference type="InterPro" id="IPR004099">
    <property type="entry name" value="Pyr_nucl-diS_OxRdtase_dimer"/>
</dbReference>
<dbReference type="KEGG" id="dmm:dnm_011370"/>
<evidence type="ECO:0000256" key="1">
    <source>
        <dbReference type="ARBA" id="ARBA00001974"/>
    </source>
</evidence>
<dbReference type="Gene3D" id="3.50.50.60">
    <property type="entry name" value="FAD/NAD(P)-binding domain"/>
    <property type="match status" value="2"/>
</dbReference>
<keyword evidence="3" id="KW-0285">Flavoprotein</keyword>
<dbReference type="Pfam" id="PF07992">
    <property type="entry name" value="Pyr_redox_2"/>
    <property type="match status" value="1"/>
</dbReference>
<keyword evidence="4" id="KW-0274">FAD</keyword>
<dbReference type="InterPro" id="IPR016156">
    <property type="entry name" value="FAD/NAD-linked_Rdtase_dimer_sf"/>
</dbReference>
<dbReference type="SUPFAM" id="SSF55424">
    <property type="entry name" value="FAD/NAD-linked reductases, dimerisation (C-terminal) domain"/>
    <property type="match status" value="1"/>
</dbReference>
<dbReference type="SMART" id="SM00450">
    <property type="entry name" value="RHOD"/>
    <property type="match status" value="1"/>
</dbReference>
<dbReference type="InterPro" id="IPR036188">
    <property type="entry name" value="FAD/NAD-bd_sf"/>
</dbReference>
<name>A0A975BGK7_9BACT</name>
<dbReference type="InterPro" id="IPR023753">
    <property type="entry name" value="FAD/NAD-binding_dom"/>
</dbReference>
<organism evidence="8 9">
    <name type="scientific">Desulfonema magnum</name>
    <dbReference type="NCBI Taxonomy" id="45655"/>
    <lineage>
        <taxon>Bacteria</taxon>
        <taxon>Pseudomonadati</taxon>
        <taxon>Thermodesulfobacteriota</taxon>
        <taxon>Desulfobacteria</taxon>
        <taxon>Desulfobacterales</taxon>
        <taxon>Desulfococcaceae</taxon>
        <taxon>Desulfonema</taxon>
    </lineage>
</organism>
<feature type="domain" description="Rhodanese" evidence="7">
    <location>
        <begin position="466"/>
        <end position="554"/>
    </location>
</feature>
<evidence type="ECO:0000313" key="9">
    <source>
        <dbReference type="Proteomes" id="UP000663722"/>
    </source>
</evidence>
<dbReference type="PANTHER" id="PTHR43429">
    <property type="entry name" value="PYRIDINE NUCLEOTIDE-DISULFIDE OXIDOREDUCTASE DOMAIN-CONTAINING"/>
    <property type="match status" value="1"/>
</dbReference>
<accession>A0A975BGK7</accession>
<dbReference type="InterPro" id="IPR001763">
    <property type="entry name" value="Rhodanese-like_dom"/>
</dbReference>
<protein>
    <submittedName>
        <fullName evidence="8">FAD/NAD(P)-binding domain-containing protein</fullName>
    </submittedName>
</protein>
<dbReference type="PRINTS" id="PR00368">
    <property type="entry name" value="FADPNR"/>
</dbReference>
<evidence type="ECO:0000256" key="5">
    <source>
        <dbReference type="ARBA" id="ARBA00023002"/>
    </source>
</evidence>
<reference evidence="8" key="1">
    <citation type="journal article" date="2021" name="Microb. Physiol.">
        <title>Proteogenomic Insights into the Physiology of Marine, Sulfate-Reducing, Filamentous Desulfonema limicola and Desulfonema magnum.</title>
        <authorList>
            <person name="Schnaars V."/>
            <person name="Wohlbrand L."/>
            <person name="Scheve S."/>
            <person name="Hinrichs C."/>
            <person name="Reinhardt R."/>
            <person name="Rabus R."/>
        </authorList>
    </citation>
    <scope>NUCLEOTIDE SEQUENCE</scope>
    <source>
        <strain evidence="8">4be13</strain>
    </source>
</reference>
<evidence type="ECO:0000259" key="7">
    <source>
        <dbReference type="PROSITE" id="PS50206"/>
    </source>
</evidence>
<dbReference type="Proteomes" id="UP000663722">
    <property type="component" value="Chromosome"/>
</dbReference>
<keyword evidence="9" id="KW-1185">Reference proteome</keyword>
<dbReference type="AlphaFoldDB" id="A0A975BGK7"/>
<dbReference type="InterPro" id="IPR036873">
    <property type="entry name" value="Rhodanese-like_dom_sf"/>
</dbReference>
<dbReference type="Gene3D" id="3.40.250.10">
    <property type="entry name" value="Rhodanese-like domain"/>
    <property type="match status" value="1"/>
</dbReference>
<evidence type="ECO:0000256" key="4">
    <source>
        <dbReference type="ARBA" id="ARBA00022827"/>
    </source>
</evidence>
<dbReference type="SUPFAM" id="SSF52821">
    <property type="entry name" value="Rhodanese/Cell cycle control phosphatase"/>
    <property type="match status" value="1"/>
</dbReference>
<dbReference type="RefSeq" id="WP_246556180.1">
    <property type="nucleotide sequence ID" value="NZ_CP061800.1"/>
</dbReference>
<comment type="cofactor">
    <cofactor evidence="1">
        <name>FAD</name>
        <dbReference type="ChEBI" id="CHEBI:57692"/>
    </cofactor>
</comment>
<dbReference type="InterPro" id="IPR050260">
    <property type="entry name" value="FAD-bd_OxRdtase"/>
</dbReference>
<proteinExistence type="inferred from homology"/>
<dbReference type="PANTHER" id="PTHR43429:SF1">
    <property type="entry name" value="NAD(P)H SULFUR OXIDOREDUCTASE (COA-DEPENDENT)"/>
    <property type="match status" value="1"/>
</dbReference>
<keyword evidence="5" id="KW-0560">Oxidoreductase</keyword>
<comment type="similarity">
    <text evidence="2">Belongs to the class-III pyridine nucleotide-disulfide oxidoreductase family.</text>
</comment>